<name>A0A2C6KKF3_9APIC</name>
<feature type="non-terminal residue" evidence="2">
    <location>
        <position position="1"/>
    </location>
</feature>
<feature type="compositionally biased region" description="Low complexity" evidence="1">
    <location>
        <begin position="32"/>
        <end position="41"/>
    </location>
</feature>
<protein>
    <submittedName>
        <fullName evidence="2">Uncharacterized protein</fullName>
    </submittedName>
</protein>
<reference evidence="2 3" key="1">
    <citation type="journal article" date="2017" name="Int. J. Parasitol.">
        <title>The genome of the protozoan parasite Cystoisospora suis and a reverse vaccinology approach to identify vaccine candidates.</title>
        <authorList>
            <person name="Palmieri N."/>
            <person name="Shrestha A."/>
            <person name="Ruttkowski B."/>
            <person name="Beck T."/>
            <person name="Vogl C."/>
            <person name="Tomley F."/>
            <person name="Blake D.P."/>
            <person name="Joachim A."/>
        </authorList>
    </citation>
    <scope>NUCLEOTIDE SEQUENCE [LARGE SCALE GENOMIC DNA]</scope>
    <source>
        <strain evidence="2 3">Wien I</strain>
    </source>
</reference>
<evidence type="ECO:0000313" key="2">
    <source>
        <dbReference type="EMBL" id="PHJ18037.1"/>
    </source>
</evidence>
<dbReference type="GeneID" id="94431487"/>
<comment type="caution">
    <text evidence="2">The sequence shown here is derived from an EMBL/GenBank/DDBJ whole genome shotgun (WGS) entry which is preliminary data.</text>
</comment>
<evidence type="ECO:0000313" key="3">
    <source>
        <dbReference type="Proteomes" id="UP000221165"/>
    </source>
</evidence>
<organism evidence="2 3">
    <name type="scientific">Cystoisospora suis</name>
    <dbReference type="NCBI Taxonomy" id="483139"/>
    <lineage>
        <taxon>Eukaryota</taxon>
        <taxon>Sar</taxon>
        <taxon>Alveolata</taxon>
        <taxon>Apicomplexa</taxon>
        <taxon>Conoidasida</taxon>
        <taxon>Coccidia</taxon>
        <taxon>Eucoccidiorida</taxon>
        <taxon>Eimeriorina</taxon>
        <taxon>Sarcocystidae</taxon>
        <taxon>Cystoisospora</taxon>
    </lineage>
</organism>
<dbReference type="RefSeq" id="XP_067919748.1">
    <property type="nucleotide sequence ID" value="XM_068068276.1"/>
</dbReference>
<feature type="region of interest" description="Disordered" evidence="1">
    <location>
        <begin position="1"/>
        <end position="41"/>
    </location>
</feature>
<gene>
    <name evidence="2" type="ORF">CSUI_008138</name>
</gene>
<dbReference type="EMBL" id="MIGC01004474">
    <property type="protein sequence ID" value="PHJ18037.1"/>
    <property type="molecule type" value="Genomic_DNA"/>
</dbReference>
<sequence length="41" mass="4552">GELEGIRENHREDQTEEESERINEGVPPPLPLCFLSSSVSA</sequence>
<dbReference type="AlphaFoldDB" id="A0A2C6KKF3"/>
<proteinExistence type="predicted"/>
<dbReference type="VEuPathDB" id="ToxoDB:CSUI_008138"/>
<dbReference type="Proteomes" id="UP000221165">
    <property type="component" value="Unassembled WGS sequence"/>
</dbReference>
<accession>A0A2C6KKF3</accession>
<evidence type="ECO:0000256" key="1">
    <source>
        <dbReference type="SAM" id="MobiDB-lite"/>
    </source>
</evidence>
<feature type="compositionally biased region" description="Basic and acidic residues" evidence="1">
    <location>
        <begin position="1"/>
        <end position="13"/>
    </location>
</feature>
<keyword evidence="3" id="KW-1185">Reference proteome</keyword>